<feature type="transmembrane region" description="Helical" evidence="1">
    <location>
        <begin position="235"/>
        <end position="254"/>
    </location>
</feature>
<dbReference type="Pfam" id="PF00873">
    <property type="entry name" value="ACR_tran"/>
    <property type="match status" value="1"/>
</dbReference>
<dbReference type="SUPFAM" id="SSF82866">
    <property type="entry name" value="Multidrug efflux transporter AcrB transmembrane domain"/>
    <property type="match status" value="2"/>
</dbReference>
<feature type="transmembrane region" description="Helical" evidence="1">
    <location>
        <begin position="857"/>
        <end position="880"/>
    </location>
</feature>
<feature type="transmembrane region" description="Helical" evidence="1">
    <location>
        <begin position="723"/>
        <end position="742"/>
    </location>
</feature>
<feature type="transmembrane region" description="Helical" evidence="1">
    <location>
        <begin position="404"/>
        <end position="423"/>
    </location>
</feature>
<dbReference type="Gene3D" id="1.20.1640.10">
    <property type="entry name" value="Multidrug efflux transporter AcrB transmembrane domain"/>
    <property type="match status" value="2"/>
</dbReference>
<dbReference type="AlphaFoldDB" id="A0A1G9I354"/>
<keyword evidence="1" id="KW-0812">Transmembrane</keyword>
<feature type="transmembrane region" description="Helical" evidence="1">
    <location>
        <begin position="778"/>
        <end position="803"/>
    </location>
</feature>
<gene>
    <name evidence="2" type="ORF">SAMN05216216_12917</name>
</gene>
<evidence type="ECO:0000256" key="1">
    <source>
        <dbReference type="SAM" id="Phobius"/>
    </source>
</evidence>
<dbReference type="GO" id="GO:0005886">
    <property type="term" value="C:plasma membrane"/>
    <property type="evidence" value="ECO:0007669"/>
    <property type="project" value="TreeGrafter"/>
</dbReference>
<evidence type="ECO:0000313" key="3">
    <source>
        <dbReference type="Proteomes" id="UP000199008"/>
    </source>
</evidence>
<feature type="transmembrane region" description="Helical" evidence="1">
    <location>
        <begin position="824"/>
        <end position="845"/>
    </location>
</feature>
<dbReference type="PANTHER" id="PTHR32063">
    <property type="match status" value="1"/>
</dbReference>
<dbReference type="GO" id="GO:0042910">
    <property type="term" value="F:xenobiotic transmembrane transporter activity"/>
    <property type="evidence" value="ECO:0007669"/>
    <property type="project" value="TreeGrafter"/>
</dbReference>
<dbReference type="Gene3D" id="3.30.70.1320">
    <property type="entry name" value="Multidrug efflux transporter AcrB pore domain like"/>
    <property type="match status" value="1"/>
</dbReference>
<dbReference type="Gene3D" id="3.30.70.1430">
    <property type="entry name" value="Multidrug efflux transporter AcrB pore domain"/>
    <property type="match status" value="2"/>
</dbReference>
<feature type="transmembrane region" description="Helical" evidence="1">
    <location>
        <begin position="266"/>
        <end position="289"/>
    </location>
</feature>
<proteinExistence type="predicted"/>
<keyword evidence="1" id="KW-0472">Membrane</keyword>
<dbReference type="PRINTS" id="PR00702">
    <property type="entry name" value="ACRIFLAVINRP"/>
</dbReference>
<dbReference type="SUPFAM" id="SSF82693">
    <property type="entry name" value="Multidrug efflux transporter AcrB pore domain, PN1, PN2, PC1 and PC2 subdomains"/>
    <property type="match status" value="1"/>
</dbReference>
<keyword evidence="3" id="KW-1185">Reference proteome</keyword>
<evidence type="ECO:0000313" key="2">
    <source>
        <dbReference type="EMBL" id="SDL19512.1"/>
    </source>
</evidence>
<dbReference type="InterPro" id="IPR027463">
    <property type="entry name" value="AcrB_DN_DC_subdom"/>
</dbReference>
<protein>
    <submittedName>
        <fullName evidence="2">Multidrug efflux pump subunit AcrB</fullName>
    </submittedName>
</protein>
<name>A0A1G9I354_9BACL</name>
<dbReference type="EMBL" id="FNFY01000029">
    <property type="protein sequence ID" value="SDL19512.1"/>
    <property type="molecule type" value="Genomic_DNA"/>
</dbReference>
<dbReference type="Gene3D" id="3.30.2090.10">
    <property type="entry name" value="Multidrug efflux transporter AcrB TolC docking domain, DN and DC subdomains"/>
    <property type="match status" value="2"/>
</dbReference>
<dbReference type="STRING" id="576118.SAMN05216216_12917"/>
<dbReference type="Proteomes" id="UP000199008">
    <property type="component" value="Unassembled WGS sequence"/>
</dbReference>
<feature type="transmembrane region" description="Helical" evidence="1">
    <location>
        <begin position="749"/>
        <end position="772"/>
    </location>
</feature>
<dbReference type="Gene3D" id="3.30.70.1440">
    <property type="entry name" value="Multidrug efflux transporter AcrB pore domain"/>
    <property type="match status" value="1"/>
</dbReference>
<dbReference type="PANTHER" id="PTHR32063:SF24">
    <property type="entry name" value="CATION EFFLUX SYSTEM (ACRB_ACRD_ACRF FAMILY)"/>
    <property type="match status" value="1"/>
</dbReference>
<feature type="transmembrane region" description="Helical" evidence="1">
    <location>
        <begin position="342"/>
        <end position="364"/>
    </location>
</feature>
<keyword evidence="1" id="KW-1133">Transmembrane helix</keyword>
<feature type="transmembrane region" description="Helical" evidence="1">
    <location>
        <begin position="210"/>
        <end position="228"/>
    </location>
</feature>
<organism evidence="2 3">
    <name type="scientific">Lacicoccus qingdaonensis</name>
    <dbReference type="NCBI Taxonomy" id="576118"/>
    <lineage>
        <taxon>Bacteria</taxon>
        <taxon>Bacillati</taxon>
        <taxon>Bacillota</taxon>
        <taxon>Bacilli</taxon>
        <taxon>Bacillales</taxon>
        <taxon>Salinicoccaceae</taxon>
        <taxon>Lacicoccus</taxon>
    </lineage>
</organism>
<reference evidence="3" key="1">
    <citation type="submission" date="2016-10" db="EMBL/GenBank/DDBJ databases">
        <authorList>
            <person name="Varghese N."/>
            <person name="Submissions S."/>
        </authorList>
    </citation>
    <scope>NUCLEOTIDE SEQUENCE [LARGE SCALE GENOMIC DNA]</scope>
    <source>
        <strain evidence="3">CGMCC 1.8895</strain>
    </source>
</reference>
<dbReference type="InterPro" id="IPR001036">
    <property type="entry name" value="Acrflvin-R"/>
</dbReference>
<sequence>MSGDLPENAAEPQVDSVSNAFPLLSYIFQSDDGEGLEDLKEQVDNLALDVTQMEGVSDVTVKGYDDRTVNIDLDRESLEENQITPDEIIQQIDQSFNPVVLGTQTEDTENIRLSFQNMPPVETFENIRVGDDDTPLTDIADIGLTTEEPEDIIAHNGEEGISFTVFLSQGEDVPSTSEDVESVVEQHTDQFDDNISVETISSERENVEEIFNGLYMSLLIALVAVIIGTSLGLSFVGSAVVMVTVILSIFIGLIPVPWMNVDLNQISVIGLIIALGILVDDSIVVNDNIERRLVEGDGKMDAMYNGVKEVAPSVIASTIAIVLAFSPLLLLSGANGEFIRALPSILIMTMLVSTVLAIILVPALRYIIPIRKVPDHAGIFGKTFTKASNLYADKLMPKFLKRPAITFTVVLVIAVLSLGLARFTPFEFFPEADRSEVTVDLLYDNGQTIEETHERANEVIDYLNDTVDNLEGATLFTGSGLPNLFGASLDQSGTHTAQLALYIDKEQMSASEVIDTYEEDLRAEFPEASIFMDTIVQGPPEGVPVTLDVYNEDLGTLEDSMETYRNALEDEGAIVTSNMGQPVDTVNYSIDEAALEEAELSISQVKNELNLLGEGIPVQEIIVEDEQIQSNMKYADEYNLEDIEIIKFSGEQPETFPLDDFVTLEETTEYQTIAHDSGDRQAAMEVYNLEEDAVSDIVSGLSEDVDGGTDTVVGGESTDQTDFFVEIGVLFAVIVVLVYLVIAFEFNSLVLPMIIVFSIFLSVSGGFIGLFVTQTPLSFMGVMGMVSLAGIVVRNAVVLIDFIELRRRSGDIDIKNAIVESGRARLRPIILTTITTIIALLPIALGGDALFEPLAVTIIAGIAFSSLLSLIVTPSLYMIYYKIKYRN</sequence>
<feature type="transmembrane region" description="Helical" evidence="1">
    <location>
        <begin position="310"/>
        <end position="330"/>
    </location>
</feature>
<accession>A0A1G9I354</accession>